<evidence type="ECO:0000259" key="1">
    <source>
        <dbReference type="Pfam" id="PF08241"/>
    </source>
</evidence>
<name>A0A382C847_9ZZZZ</name>
<proteinExistence type="predicted"/>
<dbReference type="Gene3D" id="3.40.50.150">
    <property type="entry name" value="Vaccinia Virus protein VP39"/>
    <property type="match status" value="1"/>
</dbReference>
<accession>A0A382C847</accession>
<dbReference type="SUPFAM" id="SSF53335">
    <property type="entry name" value="S-adenosyl-L-methionine-dependent methyltransferases"/>
    <property type="match status" value="1"/>
</dbReference>
<evidence type="ECO:0000313" key="2">
    <source>
        <dbReference type="EMBL" id="SVB21557.1"/>
    </source>
</evidence>
<reference evidence="2" key="1">
    <citation type="submission" date="2018-05" db="EMBL/GenBank/DDBJ databases">
        <authorList>
            <person name="Lanie J.A."/>
            <person name="Ng W.-L."/>
            <person name="Kazmierczak K.M."/>
            <person name="Andrzejewski T.M."/>
            <person name="Davidsen T.M."/>
            <person name="Wayne K.J."/>
            <person name="Tettelin H."/>
            <person name="Glass J.I."/>
            <person name="Rusch D."/>
            <person name="Podicherti R."/>
            <person name="Tsui H.-C.T."/>
            <person name="Winkler M.E."/>
        </authorList>
    </citation>
    <scope>NUCLEOTIDE SEQUENCE</scope>
</reference>
<protein>
    <recommendedName>
        <fullName evidence="1">Methyltransferase type 11 domain-containing protein</fullName>
    </recommendedName>
</protein>
<feature type="domain" description="Methyltransferase type 11" evidence="1">
    <location>
        <begin position="39"/>
        <end position="127"/>
    </location>
</feature>
<dbReference type="AlphaFoldDB" id="A0A382C847"/>
<dbReference type="InterPro" id="IPR029063">
    <property type="entry name" value="SAM-dependent_MTases_sf"/>
</dbReference>
<dbReference type="GO" id="GO:0008757">
    <property type="term" value="F:S-adenosylmethionine-dependent methyltransferase activity"/>
    <property type="evidence" value="ECO:0007669"/>
    <property type="project" value="InterPro"/>
</dbReference>
<dbReference type="Pfam" id="PF08241">
    <property type="entry name" value="Methyltransf_11"/>
    <property type="match status" value="1"/>
</dbReference>
<dbReference type="PANTHER" id="PTHR45180:SF1">
    <property type="entry name" value="OS01G0307686 PROTEIN"/>
    <property type="match status" value="1"/>
</dbReference>
<dbReference type="PANTHER" id="PTHR45180">
    <property type="entry name" value="OS01G0307686 PROTEIN"/>
    <property type="match status" value="1"/>
</dbReference>
<dbReference type="EMBL" id="UINC01032992">
    <property type="protein sequence ID" value="SVB21557.1"/>
    <property type="molecule type" value="Genomic_DNA"/>
</dbReference>
<dbReference type="InterPro" id="IPR013216">
    <property type="entry name" value="Methyltransf_11"/>
</dbReference>
<organism evidence="2">
    <name type="scientific">marine metagenome</name>
    <dbReference type="NCBI Taxonomy" id="408172"/>
    <lineage>
        <taxon>unclassified sequences</taxon>
        <taxon>metagenomes</taxon>
        <taxon>ecological metagenomes</taxon>
    </lineage>
</organism>
<gene>
    <name evidence="2" type="ORF">METZ01_LOCUS174411</name>
</gene>
<dbReference type="CDD" id="cd02440">
    <property type="entry name" value="AdoMet_MTases"/>
    <property type="match status" value="1"/>
</dbReference>
<sequence>MHDSYSGAGAEYLHYRPVYPEKLFRYLAGSCRRREKAWDVATGNGQAAFGLAKHFSQVYATDPSPSQLQNAMARDNIHYQTAAENHPELKKRSLDLICVAQAAHYLDLEVFYKEVNRVLKKYGVLACWNYGLPHIDPEIDECVTDFCTNFLNSSWDSKRRKLELNFRTLEFPLRESVTPRFEINTEWSLEHFMGFLGSMSATRKWRQQKLEDPLLNIEEKLIALWGGVEKTRSVVFPLVMKMGVLT</sequence>